<dbReference type="GO" id="GO:0008654">
    <property type="term" value="P:phospholipid biosynthetic process"/>
    <property type="evidence" value="ECO:0007669"/>
    <property type="project" value="InterPro"/>
</dbReference>
<protein>
    <recommendedName>
        <fullName evidence="6">CDP-alcohol phosphatidyltransferase</fullName>
    </recommendedName>
</protein>
<name>A0A1G1ZXQ1_9BACT</name>
<evidence type="ECO:0008006" key="6">
    <source>
        <dbReference type="Google" id="ProtNLM"/>
    </source>
</evidence>
<dbReference type="Gene3D" id="1.20.120.1760">
    <property type="match status" value="1"/>
</dbReference>
<feature type="transmembrane region" description="Helical" evidence="3">
    <location>
        <begin position="172"/>
        <end position="194"/>
    </location>
</feature>
<organism evidence="4 5">
    <name type="scientific">Candidatus Harrisonbacteria bacterium RIFOXYD1_FULL_40_9</name>
    <dbReference type="NCBI Taxonomy" id="1798412"/>
    <lineage>
        <taxon>Bacteria</taxon>
        <taxon>Candidatus Harrisoniibacteriota</taxon>
    </lineage>
</organism>
<dbReference type="InterPro" id="IPR043130">
    <property type="entry name" value="CDP-OH_PTrfase_TM_dom"/>
</dbReference>
<proteinExistence type="inferred from homology"/>
<gene>
    <name evidence="4" type="ORF">A2586_02995</name>
</gene>
<keyword evidence="3" id="KW-1133">Transmembrane helix</keyword>
<feature type="transmembrane region" description="Helical" evidence="3">
    <location>
        <begin position="35"/>
        <end position="59"/>
    </location>
</feature>
<evidence type="ECO:0000256" key="3">
    <source>
        <dbReference type="SAM" id="Phobius"/>
    </source>
</evidence>
<dbReference type="InterPro" id="IPR000462">
    <property type="entry name" value="CDP-OH_P_trans"/>
</dbReference>
<sequence>MGKKINEFVHRKQVDFLTILEKNWRDWFLKPLTLILFKFGISANLITTLGFILIFGGVIGHIYEIPIQYQFFIVLLAALSDLIDGPRARNHNEVTALGTWLDHIRDGFLIAWVTYLVYAFKLLPSEWLIVLWVIQLVMTWIIVKDFLIGVLQKPMNEWHAFAHRYSFSKLQASVIGRLQFFFWNLGYIALLFFLLLPNPILILLGKSFLALTIVFASLNTYKIYATIR</sequence>
<dbReference type="Pfam" id="PF01066">
    <property type="entry name" value="CDP-OH_P_transf"/>
    <property type="match status" value="1"/>
</dbReference>
<dbReference type="InterPro" id="IPR048254">
    <property type="entry name" value="CDP_ALCOHOL_P_TRANSF_CS"/>
</dbReference>
<dbReference type="PROSITE" id="PS00379">
    <property type="entry name" value="CDP_ALCOHOL_P_TRANSF"/>
    <property type="match status" value="1"/>
</dbReference>
<keyword evidence="1 2" id="KW-0808">Transferase</keyword>
<dbReference type="GO" id="GO:0016020">
    <property type="term" value="C:membrane"/>
    <property type="evidence" value="ECO:0007669"/>
    <property type="project" value="InterPro"/>
</dbReference>
<feature type="transmembrane region" description="Helical" evidence="3">
    <location>
        <begin position="200"/>
        <end position="221"/>
    </location>
</feature>
<evidence type="ECO:0000256" key="2">
    <source>
        <dbReference type="RuleBase" id="RU003750"/>
    </source>
</evidence>
<accession>A0A1G1ZXQ1</accession>
<dbReference type="AlphaFoldDB" id="A0A1G1ZXQ1"/>
<dbReference type="GO" id="GO:0016780">
    <property type="term" value="F:phosphotransferase activity, for other substituted phosphate groups"/>
    <property type="evidence" value="ECO:0007669"/>
    <property type="project" value="InterPro"/>
</dbReference>
<evidence type="ECO:0000313" key="5">
    <source>
        <dbReference type="Proteomes" id="UP000176611"/>
    </source>
</evidence>
<keyword evidence="3" id="KW-0812">Transmembrane</keyword>
<evidence type="ECO:0000256" key="1">
    <source>
        <dbReference type="ARBA" id="ARBA00022679"/>
    </source>
</evidence>
<reference evidence="4 5" key="1">
    <citation type="journal article" date="2016" name="Nat. Commun.">
        <title>Thousands of microbial genomes shed light on interconnected biogeochemical processes in an aquifer system.</title>
        <authorList>
            <person name="Anantharaman K."/>
            <person name="Brown C.T."/>
            <person name="Hug L.A."/>
            <person name="Sharon I."/>
            <person name="Castelle C.J."/>
            <person name="Probst A.J."/>
            <person name="Thomas B.C."/>
            <person name="Singh A."/>
            <person name="Wilkins M.J."/>
            <person name="Karaoz U."/>
            <person name="Brodie E.L."/>
            <person name="Williams K.H."/>
            <person name="Hubbard S.S."/>
            <person name="Banfield J.F."/>
        </authorList>
    </citation>
    <scope>NUCLEOTIDE SEQUENCE [LARGE SCALE GENOMIC DNA]</scope>
</reference>
<comment type="caution">
    <text evidence="4">The sequence shown here is derived from an EMBL/GenBank/DDBJ whole genome shotgun (WGS) entry which is preliminary data.</text>
</comment>
<dbReference type="Proteomes" id="UP000176611">
    <property type="component" value="Unassembled WGS sequence"/>
</dbReference>
<evidence type="ECO:0000313" key="4">
    <source>
        <dbReference type="EMBL" id="OGY68966.1"/>
    </source>
</evidence>
<feature type="transmembrane region" description="Helical" evidence="3">
    <location>
        <begin position="129"/>
        <end position="151"/>
    </location>
</feature>
<comment type="similarity">
    <text evidence="2">Belongs to the CDP-alcohol phosphatidyltransferase class-I family.</text>
</comment>
<dbReference type="EMBL" id="MHJO01000023">
    <property type="protein sequence ID" value="OGY68966.1"/>
    <property type="molecule type" value="Genomic_DNA"/>
</dbReference>
<keyword evidence="3" id="KW-0472">Membrane</keyword>